<keyword evidence="1" id="KW-0805">Transcription regulation</keyword>
<gene>
    <name evidence="5" type="ORF">WIS52_23490</name>
</gene>
<dbReference type="InterPro" id="IPR036390">
    <property type="entry name" value="WH_DNA-bd_sf"/>
</dbReference>
<evidence type="ECO:0000259" key="4">
    <source>
        <dbReference type="PROSITE" id="PS50949"/>
    </source>
</evidence>
<keyword evidence="3" id="KW-0804">Transcription</keyword>
<name>A0ABV1KH05_9PSEU</name>
<evidence type="ECO:0000313" key="5">
    <source>
        <dbReference type="EMBL" id="MEQ3553446.1"/>
    </source>
</evidence>
<feature type="domain" description="HTH gntR-type" evidence="4">
    <location>
        <begin position="14"/>
        <end position="81"/>
    </location>
</feature>
<dbReference type="PANTHER" id="PTHR43537">
    <property type="entry name" value="TRANSCRIPTIONAL REGULATOR, GNTR FAMILY"/>
    <property type="match status" value="1"/>
</dbReference>
<evidence type="ECO:0000256" key="3">
    <source>
        <dbReference type="ARBA" id="ARBA00023163"/>
    </source>
</evidence>
<evidence type="ECO:0000313" key="6">
    <source>
        <dbReference type="Proteomes" id="UP001494902"/>
    </source>
</evidence>
<evidence type="ECO:0000256" key="2">
    <source>
        <dbReference type="ARBA" id="ARBA00023125"/>
    </source>
</evidence>
<dbReference type="SUPFAM" id="SSF48008">
    <property type="entry name" value="GntR ligand-binding domain-like"/>
    <property type="match status" value="1"/>
</dbReference>
<dbReference type="Pfam" id="PF00392">
    <property type="entry name" value="GntR"/>
    <property type="match status" value="1"/>
</dbReference>
<dbReference type="PROSITE" id="PS50949">
    <property type="entry name" value="HTH_GNTR"/>
    <property type="match status" value="1"/>
</dbReference>
<dbReference type="Pfam" id="PF07729">
    <property type="entry name" value="FCD"/>
    <property type="match status" value="1"/>
</dbReference>
<dbReference type="InterPro" id="IPR036388">
    <property type="entry name" value="WH-like_DNA-bd_sf"/>
</dbReference>
<dbReference type="Gene3D" id="1.20.120.530">
    <property type="entry name" value="GntR ligand-binding domain-like"/>
    <property type="match status" value="1"/>
</dbReference>
<dbReference type="CDD" id="cd07377">
    <property type="entry name" value="WHTH_GntR"/>
    <property type="match status" value="1"/>
</dbReference>
<dbReference type="PANTHER" id="PTHR43537:SF24">
    <property type="entry name" value="GLUCONATE OPERON TRANSCRIPTIONAL REPRESSOR"/>
    <property type="match status" value="1"/>
</dbReference>
<dbReference type="InterPro" id="IPR000524">
    <property type="entry name" value="Tscrpt_reg_HTH_GntR"/>
</dbReference>
<dbReference type="InterPro" id="IPR008920">
    <property type="entry name" value="TF_FadR/GntR_C"/>
</dbReference>
<dbReference type="SMART" id="SM00895">
    <property type="entry name" value="FCD"/>
    <property type="match status" value="1"/>
</dbReference>
<accession>A0ABV1KH05</accession>
<dbReference type="SUPFAM" id="SSF46785">
    <property type="entry name" value="Winged helix' DNA-binding domain"/>
    <property type="match status" value="1"/>
</dbReference>
<dbReference type="InterPro" id="IPR011711">
    <property type="entry name" value="GntR_C"/>
</dbReference>
<dbReference type="EMBL" id="JBEDNQ010000010">
    <property type="protein sequence ID" value="MEQ3553446.1"/>
    <property type="molecule type" value="Genomic_DNA"/>
</dbReference>
<comment type="caution">
    <text evidence="5">The sequence shown here is derived from an EMBL/GenBank/DDBJ whole genome shotgun (WGS) entry which is preliminary data.</text>
</comment>
<dbReference type="Proteomes" id="UP001494902">
    <property type="component" value="Unassembled WGS sequence"/>
</dbReference>
<sequence length="224" mass="24638">MAGRSTGAPRVQRRAMAVEVAEHIRSMIFDGRLSAEQRVPQDAIAAELGVSRLPVREALITLESDGLVASEPHRGTFVVPIRSEDIDDHYRLYGMAQGLAAGGAARRITEPVLTRLDELHRAMSESTDPDLAHDLNWEFHSLVNHTGASRRTLSVLRQLSHALPREVYSIPHPARPAAVRQHAEIVEALRARDGAAADRLNQEHVRAEGDEVVALLKRNGILSD</sequence>
<keyword evidence="6" id="KW-1185">Reference proteome</keyword>
<organism evidence="5 6">
    <name type="scientific">Pseudonocardia nematodicida</name>
    <dbReference type="NCBI Taxonomy" id="1206997"/>
    <lineage>
        <taxon>Bacteria</taxon>
        <taxon>Bacillati</taxon>
        <taxon>Actinomycetota</taxon>
        <taxon>Actinomycetes</taxon>
        <taxon>Pseudonocardiales</taxon>
        <taxon>Pseudonocardiaceae</taxon>
        <taxon>Pseudonocardia</taxon>
    </lineage>
</organism>
<dbReference type="SMART" id="SM00345">
    <property type="entry name" value="HTH_GNTR"/>
    <property type="match status" value="1"/>
</dbReference>
<reference evidence="5 6" key="1">
    <citation type="submission" date="2024-03" db="EMBL/GenBank/DDBJ databases">
        <title>Draft genome sequence of Pseudonocardia nematodicida JCM 31783.</title>
        <authorList>
            <person name="Butdee W."/>
            <person name="Duangmal K."/>
        </authorList>
    </citation>
    <scope>NUCLEOTIDE SEQUENCE [LARGE SCALE GENOMIC DNA]</scope>
    <source>
        <strain evidence="5 6">JCM 31783</strain>
    </source>
</reference>
<dbReference type="PRINTS" id="PR00035">
    <property type="entry name" value="HTHGNTR"/>
</dbReference>
<dbReference type="Gene3D" id="1.10.10.10">
    <property type="entry name" value="Winged helix-like DNA-binding domain superfamily/Winged helix DNA-binding domain"/>
    <property type="match status" value="1"/>
</dbReference>
<proteinExistence type="predicted"/>
<evidence type="ECO:0000256" key="1">
    <source>
        <dbReference type="ARBA" id="ARBA00023015"/>
    </source>
</evidence>
<protein>
    <submittedName>
        <fullName evidence="5">GntR family transcriptional regulator</fullName>
    </submittedName>
</protein>
<dbReference type="RefSeq" id="WP_349300513.1">
    <property type="nucleotide sequence ID" value="NZ_JBEDNQ010000010.1"/>
</dbReference>
<keyword evidence="2" id="KW-0238">DNA-binding</keyword>